<dbReference type="SUPFAM" id="SSF88713">
    <property type="entry name" value="Glycoside hydrolase/deacetylase"/>
    <property type="match status" value="1"/>
</dbReference>
<gene>
    <name evidence="1" type="ORF">ACFR9U_15580</name>
</gene>
<name>A0ABD6CDV8_9EURY</name>
<comment type="caution">
    <text evidence="1">The sequence shown here is derived from an EMBL/GenBank/DDBJ whole genome shotgun (WGS) entry which is preliminary data.</text>
</comment>
<accession>A0ABD6CDV8</accession>
<dbReference type="Proteomes" id="UP001597119">
    <property type="component" value="Unassembled WGS sequence"/>
</dbReference>
<organism evidence="1 2">
    <name type="scientific">Halorientalis brevis</name>
    <dbReference type="NCBI Taxonomy" id="1126241"/>
    <lineage>
        <taxon>Archaea</taxon>
        <taxon>Methanobacteriati</taxon>
        <taxon>Methanobacteriota</taxon>
        <taxon>Stenosarchaea group</taxon>
        <taxon>Halobacteria</taxon>
        <taxon>Halobacteriales</taxon>
        <taxon>Haloarculaceae</taxon>
        <taxon>Halorientalis</taxon>
    </lineage>
</organism>
<dbReference type="RefSeq" id="WP_247381377.1">
    <property type="nucleotide sequence ID" value="NZ_JALLGV010000010.1"/>
</dbReference>
<dbReference type="Gene3D" id="3.20.20.370">
    <property type="entry name" value="Glycoside hydrolase/deacetylase"/>
    <property type="match status" value="1"/>
</dbReference>
<dbReference type="EMBL" id="JBHUDJ010000011">
    <property type="protein sequence ID" value="MFD1588403.1"/>
    <property type="molecule type" value="Genomic_DNA"/>
</dbReference>
<keyword evidence="2" id="KW-1185">Reference proteome</keyword>
<dbReference type="InterPro" id="IPR011330">
    <property type="entry name" value="Glyco_hydro/deAcase_b/a-brl"/>
</dbReference>
<reference evidence="1 2" key="1">
    <citation type="journal article" date="2019" name="Int. J. Syst. Evol. Microbiol.">
        <title>The Global Catalogue of Microorganisms (GCM) 10K type strain sequencing project: providing services to taxonomists for standard genome sequencing and annotation.</title>
        <authorList>
            <consortium name="The Broad Institute Genomics Platform"/>
            <consortium name="The Broad Institute Genome Sequencing Center for Infectious Disease"/>
            <person name="Wu L."/>
            <person name="Ma J."/>
        </authorList>
    </citation>
    <scope>NUCLEOTIDE SEQUENCE [LARGE SCALE GENOMIC DNA]</scope>
    <source>
        <strain evidence="1 2">CGMCC 1.12125</strain>
    </source>
</reference>
<protein>
    <recommendedName>
        <fullName evidence="3">Polysaccharide deacetylase</fullName>
    </recommendedName>
</protein>
<evidence type="ECO:0000313" key="1">
    <source>
        <dbReference type="EMBL" id="MFD1588403.1"/>
    </source>
</evidence>
<sequence>MTSWGLDFTYTTYRDLLEAGLTAGYEFLTVEQYLRRKPVDAESLAHTASDGVSGRPKADGGDGLPEKFVILRHDIDRKPENALAMARLEAEHGISGTYYVRTIGKTFKPALIRRIEALGHEVGYHFEDLDRADGDQEAALSSFRTELDKLRTIVDVDTVCMHGNPLTPYDNRDLLKEADFADFDLLGEAYLSADFTDLTYFSDTGRTWRDGPLKVKDHTMGEGEKDVQVDTTFELIGLLLTEEVDHPYVLVHPNRWAGSYPEFVSEHAKDTAVNVVKRGLNLLT</sequence>
<evidence type="ECO:0008006" key="3">
    <source>
        <dbReference type="Google" id="ProtNLM"/>
    </source>
</evidence>
<proteinExistence type="predicted"/>
<dbReference type="AlphaFoldDB" id="A0ABD6CDV8"/>
<evidence type="ECO:0000313" key="2">
    <source>
        <dbReference type="Proteomes" id="UP001597119"/>
    </source>
</evidence>